<organism evidence="2">
    <name type="scientific">Schistocephalus solidus</name>
    <name type="common">Tapeworm</name>
    <dbReference type="NCBI Taxonomy" id="70667"/>
    <lineage>
        <taxon>Eukaryota</taxon>
        <taxon>Metazoa</taxon>
        <taxon>Spiralia</taxon>
        <taxon>Lophotrochozoa</taxon>
        <taxon>Platyhelminthes</taxon>
        <taxon>Cestoda</taxon>
        <taxon>Eucestoda</taxon>
        <taxon>Diphyllobothriidea</taxon>
        <taxon>Diphyllobothriidae</taxon>
        <taxon>Schistocephalus</taxon>
    </lineage>
</organism>
<feature type="region of interest" description="Disordered" evidence="1">
    <location>
        <begin position="1"/>
        <end position="217"/>
    </location>
</feature>
<sequence length="988" mass="104789">NRMPRGTRSGKTPQATPKNNKKVASATPSSADGKPAARTSQSPARTRGRASAAAEIEAVTPKRALRKRDVSKAELMQSSPETSKTAAVTSKRRRLSPQSEQRDLHPQPTLPPHADTTDLHKEEEEEKEQGQKAPGSSYTHQTPARSTRSGSRKRRVAPEKSSPTTADSPGLSTRDPSSKKPRTSEGSTSSMMSPTVVVSPLTTPTAKTGAGNADCGATALPQNELFPTVRLTPMAELKEAAEGEEAAAAATEADGRPDCERSLTFIAPSTSKSMSVPDQTASPTEGMGDTVVVTDGDSEAATSAAVTGRASKLPPPLPSEPKPPTKEQLLTLQRRQLLQHLDHYDLSDLMSTSSLLANWPEVDAKPTAVSATSPPDAVKPSQRIWVLERTTTTNNANINTAQEGSRDAVSPPVNGTPEVQVTKQQLLSAASPAPDSIPTLDSFCVGSFTMSTPQADEPCSLSDEEDRLLLEVDTIKPDVFCLRNAPPNDATSRLRPELIRRGYQSSACPEGPAFVNPSFIFYKRDIFTEVSFHHRPVQATARKLAYRCAYPQSWRDSLHQSISTTASLLDLEAGSKERAGEAADTGPELLVSVLRHTRTGSLLLVGCLTDQPGVDGKNSSFLGSPSKIYSSSCGGGIGGTTTSSSSSSSISVCNNNTTTSKSSVCNPISSSRGSVCNTVSMSSTRPLSSNSTVNSGVYGSLLVSHSAPASPHCVNSAWNHVPYVYCPTGAQTTTVSVARSGCLYSSLFSASGEWCPPTFKCRPDLAAVNAAGAFWVLQEIWEDEVVANSRAGLQNGLSNPVCPSLQNGFAAAEPTVTTPPSPPPFRWVLCGNLDAASTSPAYQICRDGYPSDDSITRLRVVRNVHLSGHDYLDSTSLIDLLWHAFQHPCTDVSSCYNSVLGREPPFTRFMLPPVASAGLNLRNCVDYIFCSSSTLHPRAVFVPPCRAVVSVASATGPSRPPSSRPLSQPETVISLAARLGIISVPVAS</sequence>
<evidence type="ECO:0000256" key="1">
    <source>
        <dbReference type="SAM" id="MobiDB-lite"/>
    </source>
</evidence>
<dbReference type="AlphaFoldDB" id="A0A0X3NGU2"/>
<reference evidence="2" key="1">
    <citation type="submission" date="2016-01" db="EMBL/GenBank/DDBJ databases">
        <title>Reference transcriptome for the parasite Schistocephalus solidus: insights into the molecular evolution of parasitism.</title>
        <authorList>
            <person name="Hebert F.O."/>
            <person name="Grambauer S."/>
            <person name="Barber I."/>
            <person name="Landry C.R."/>
            <person name="Aubin-Horth N."/>
        </authorList>
    </citation>
    <scope>NUCLEOTIDE SEQUENCE</scope>
</reference>
<feature type="compositionally biased region" description="Pro residues" evidence="1">
    <location>
        <begin position="313"/>
        <end position="322"/>
    </location>
</feature>
<feature type="region of interest" description="Disordered" evidence="1">
    <location>
        <begin position="267"/>
        <end position="286"/>
    </location>
</feature>
<name>A0A0X3NGU2_SCHSO</name>
<feature type="region of interest" description="Disordered" evidence="1">
    <location>
        <begin position="240"/>
        <end position="259"/>
    </location>
</feature>
<proteinExistence type="predicted"/>
<feature type="compositionally biased region" description="Polar residues" evidence="1">
    <location>
        <begin position="267"/>
        <end position="283"/>
    </location>
</feature>
<dbReference type="EMBL" id="GEEE01024685">
    <property type="protein sequence ID" value="JAP38540.1"/>
    <property type="molecule type" value="Transcribed_RNA"/>
</dbReference>
<feature type="non-terminal residue" evidence="2">
    <location>
        <position position="1"/>
    </location>
</feature>
<feature type="compositionally biased region" description="Polar residues" evidence="1">
    <location>
        <begin position="161"/>
        <end position="175"/>
    </location>
</feature>
<feature type="region of interest" description="Disordered" evidence="1">
    <location>
        <begin position="306"/>
        <end position="325"/>
    </location>
</feature>
<dbReference type="Gene3D" id="3.60.10.10">
    <property type="entry name" value="Endonuclease/exonuclease/phosphatase"/>
    <property type="match status" value="1"/>
</dbReference>
<protein>
    <submittedName>
        <fullName evidence="2">Uncharacterized protein</fullName>
    </submittedName>
</protein>
<dbReference type="InterPro" id="IPR036691">
    <property type="entry name" value="Endo/exonu/phosph_ase_sf"/>
</dbReference>
<feature type="compositionally biased region" description="Polar residues" evidence="1">
    <location>
        <begin position="134"/>
        <end position="149"/>
    </location>
</feature>
<feature type="compositionally biased region" description="Polar residues" evidence="1">
    <location>
        <begin position="76"/>
        <end position="88"/>
    </location>
</feature>
<evidence type="ECO:0000313" key="2">
    <source>
        <dbReference type="EMBL" id="JAP38540.1"/>
    </source>
</evidence>
<accession>A0A0X3NGU2</accession>
<feature type="compositionally biased region" description="Low complexity" evidence="1">
    <location>
        <begin position="187"/>
        <end position="205"/>
    </location>
</feature>
<gene>
    <name evidence="2" type="ORF">TR168057</name>
</gene>
<feature type="compositionally biased region" description="Polar residues" evidence="1">
    <location>
        <begin position="9"/>
        <end position="18"/>
    </location>
</feature>